<dbReference type="Proteomes" id="UP000004416">
    <property type="component" value="Unassembled WGS sequence"/>
</dbReference>
<proteinExistence type="predicted"/>
<sequence>MVYQSCILHRVLLETVMPPIWKGVCRVCGSSAVLQTVGLIYFVE</sequence>
<accession>G9XWF0</accession>
<organism evidence="1 2">
    <name type="scientific">Desulfitobacterium hafniense DP7</name>
    <dbReference type="NCBI Taxonomy" id="537010"/>
    <lineage>
        <taxon>Bacteria</taxon>
        <taxon>Bacillati</taxon>
        <taxon>Bacillota</taxon>
        <taxon>Clostridia</taxon>
        <taxon>Eubacteriales</taxon>
        <taxon>Desulfitobacteriaceae</taxon>
        <taxon>Desulfitobacterium</taxon>
    </lineage>
</organism>
<reference evidence="1 2" key="1">
    <citation type="submission" date="2011-08" db="EMBL/GenBank/DDBJ databases">
        <authorList>
            <person name="Weinstock G."/>
            <person name="Sodergren E."/>
            <person name="Clifton S."/>
            <person name="Fulton L."/>
            <person name="Fulton B."/>
            <person name="Courtney L."/>
            <person name="Fronick C."/>
            <person name="Harrison M."/>
            <person name="Strong C."/>
            <person name="Farmer C."/>
            <person name="Delahaunty K."/>
            <person name="Markovic C."/>
            <person name="Hall O."/>
            <person name="Minx P."/>
            <person name="Tomlinson C."/>
            <person name="Mitreva M."/>
            <person name="Hou S."/>
            <person name="Chen J."/>
            <person name="Wollam A."/>
            <person name="Pepin K.H."/>
            <person name="Johnson M."/>
            <person name="Bhonagiri V."/>
            <person name="Zhang X."/>
            <person name="Suruliraj S."/>
            <person name="Warren W."/>
            <person name="Chinwalla A."/>
            <person name="Mardis E.R."/>
            <person name="Wilson R.K."/>
        </authorList>
    </citation>
    <scope>NUCLEOTIDE SEQUENCE [LARGE SCALE GENOMIC DNA]</scope>
    <source>
        <strain evidence="1 2">DP7</strain>
    </source>
</reference>
<evidence type="ECO:0000313" key="2">
    <source>
        <dbReference type="Proteomes" id="UP000004416"/>
    </source>
</evidence>
<dbReference type="EMBL" id="AFZX01000139">
    <property type="protein sequence ID" value="EHL04030.1"/>
    <property type="molecule type" value="Genomic_DNA"/>
</dbReference>
<name>G9XWF0_DESHA</name>
<protein>
    <submittedName>
        <fullName evidence="1">Uncharacterized protein</fullName>
    </submittedName>
</protein>
<gene>
    <name evidence="1" type="ORF">HMPREF0322_05317</name>
</gene>
<dbReference type="HOGENOM" id="CLU_3215339_0_0_9"/>
<evidence type="ECO:0000313" key="1">
    <source>
        <dbReference type="EMBL" id="EHL04030.1"/>
    </source>
</evidence>
<comment type="caution">
    <text evidence="1">The sequence shown here is derived from an EMBL/GenBank/DDBJ whole genome shotgun (WGS) entry which is preliminary data.</text>
</comment>
<dbReference type="AlphaFoldDB" id="G9XWF0"/>